<comment type="similarity">
    <text evidence="12">Belongs to the cytochrome b561 family.</text>
</comment>
<keyword evidence="8" id="KW-0249">Electron transport</keyword>
<reference evidence="15 16" key="1">
    <citation type="submission" date="2017-07" db="EMBL/GenBank/DDBJ databases">
        <title>Draft Genome Sequences of Select Purple Nonsulfur Bacteria.</title>
        <authorList>
            <person name="Lasarre B."/>
            <person name="Mckinlay J.B."/>
        </authorList>
    </citation>
    <scope>NUCLEOTIDE SEQUENCE [LARGE SCALE GENOMIC DNA]</scope>
    <source>
        <strain evidence="15 16">DSM 11907</strain>
    </source>
</reference>
<evidence type="ECO:0000256" key="1">
    <source>
        <dbReference type="ARBA" id="ARBA00001970"/>
    </source>
</evidence>
<evidence type="ECO:0000256" key="10">
    <source>
        <dbReference type="ARBA" id="ARBA00023004"/>
    </source>
</evidence>
<dbReference type="RefSeq" id="WP_111360156.1">
    <property type="nucleotide sequence ID" value="NZ_NHSK01000178.1"/>
</dbReference>
<evidence type="ECO:0000256" key="7">
    <source>
        <dbReference type="ARBA" id="ARBA00022723"/>
    </source>
</evidence>
<evidence type="ECO:0000256" key="5">
    <source>
        <dbReference type="ARBA" id="ARBA00022617"/>
    </source>
</evidence>
<dbReference type="InterPro" id="IPR011577">
    <property type="entry name" value="Cyt_b561_bac/Ni-Hgenase"/>
</dbReference>
<evidence type="ECO:0000313" key="15">
    <source>
        <dbReference type="EMBL" id="RAI30661.1"/>
    </source>
</evidence>
<keyword evidence="3" id="KW-0813">Transport</keyword>
<protein>
    <submittedName>
        <fullName evidence="15">Cytochrome B</fullName>
    </submittedName>
</protein>
<feature type="transmembrane region" description="Helical" evidence="13">
    <location>
        <begin position="23"/>
        <end position="42"/>
    </location>
</feature>
<feature type="domain" description="Cytochrome b561 bacterial/Ni-hydrogenase" evidence="14">
    <location>
        <begin position="16"/>
        <end position="185"/>
    </location>
</feature>
<evidence type="ECO:0000256" key="12">
    <source>
        <dbReference type="ARBA" id="ARBA00037975"/>
    </source>
</evidence>
<evidence type="ECO:0000256" key="2">
    <source>
        <dbReference type="ARBA" id="ARBA00004651"/>
    </source>
</evidence>
<keyword evidence="7" id="KW-0479">Metal-binding</keyword>
<dbReference type="PANTHER" id="PTHR30529">
    <property type="entry name" value="CYTOCHROME B561"/>
    <property type="match status" value="1"/>
</dbReference>
<dbReference type="GO" id="GO:0046872">
    <property type="term" value="F:metal ion binding"/>
    <property type="evidence" value="ECO:0007669"/>
    <property type="project" value="UniProtKB-KW"/>
</dbReference>
<keyword evidence="9 13" id="KW-1133">Transmembrane helix</keyword>
<evidence type="ECO:0000259" key="14">
    <source>
        <dbReference type="Pfam" id="PF01292"/>
    </source>
</evidence>
<keyword evidence="10" id="KW-0408">Iron</keyword>
<evidence type="ECO:0000256" key="3">
    <source>
        <dbReference type="ARBA" id="ARBA00022448"/>
    </source>
</evidence>
<keyword evidence="4" id="KW-1003">Cell membrane</keyword>
<dbReference type="GO" id="GO:0005886">
    <property type="term" value="C:plasma membrane"/>
    <property type="evidence" value="ECO:0007669"/>
    <property type="project" value="UniProtKB-SubCell"/>
</dbReference>
<gene>
    <name evidence="15" type="ORF">CH338_27260</name>
</gene>
<evidence type="ECO:0000313" key="16">
    <source>
        <dbReference type="Proteomes" id="UP000248863"/>
    </source>
</evidence>
<dbReference type="PANTHER" id="PTHR30529:SF1">
    <property type="entry name" value="CYTOCHROME B561 HOMOLOG 2"/>
    <property type="match status" value="1"/>
</dbReference>
<accession>A0A327JX76</accession>
<keyword evidence="16" id="KW-1185">Reference proteome</keyword>
<sequence>MTTSIATPPIATDRFRYDTFTQALHWLTLIAVAGAFVSGQLMDDMPRGAAKAQLISTHISVGLLVLTFTVLRLARRIAVPQPDPIPGAPLVQMAAKAMHLTLYLLLVIVPIAGMAMVWAKGRTVGFFGLFTLPPLIGPDRDLAHRLGEMHEIGANLILVLAGVHAAAAIVHHTMLKDGAIARMLPFGTSRHG</sequence>
<keyword evidence="5" id="KW-0349">Heme</keyword>
<evidence type="ECO:0000256" key="13">
    <source>
        <dbReference type="SAM" id="Phobius"/>
    </source>
</evidence>
<feature type="transmembrane region" description="Helical" evidence="13">
    <location>
        <begin position="152"/>
        <end position="175"/>
    </location>
</feature>
<dbReference type="Pfam" id="PF01292">
    <property type="entry name" value="Ni_hydr_CYTB"/>
    <property type="match status" value="1"/>
</dbReference>
<evidence type="ECO:0000256" key="4">
    <source>
        <dbReference type="ARBA" id="ARBA00022475"/>
    </source>
</evidence>
<feature type="transmembrane region" description="Helical" evidence="13">
    <location>
        <begin position="100"/>
        <end position="119"/>
    </location>
</feature>
<comment type="cofactor">
    <cofactor evidence="1">
        <name>heme b</name>
        <dbReference type="ChEBI" id="CHEBI:60344"/>
    </cofactor>
</comment>
<dbReference type="SUPFAM" id="SSF81342">
    <property type="entry name" value="Transmembrane di-heme cytochromes"/>
    <property type="match status" value="1"/>
</dbReference>
<dbReference type="OrthoDB" id="7280471at2"/>
<dbReference type="InterPro" id="IPR016174">
    <property type="entry name" value="Di-haem_cyt_TM"/>
</dbReference>
<keyword evidence="6 13" id="KW-0812">Transmembrane</keyword>
<dbReference type="GO" id="GO:0020037">
    <property type="term" value="F:heme binding"/>
    <property type="evidence" value="ECO:0007669"/>
    <property type="project" value="TreeGrafter"/>
</dbReference>
<dbReference type="GO" id="GO:0022904">
    <property type="term" value="P:respiratory electron transport chain"/>
    <property type="evidence" value="ECO:0007669"/>
    <property type="project" value="InterPro"/>
</dbReference>
<keyword evidence="11 13" id="KW-0472">Membrane</keyword>
<organism evidence="15 16">
    <name type="scientific">Rhodoplanes elegans</name>
    <dbReference type="NCBI Taxonomy" id="29408"/>
    <lineage>
        <taxon>Bacteria</taxon>
        <taxon>Pseudomonadati</taxon>
        <taxon>Pseudomonadota</taxon>
        <taxon>Alphaproteobacteria</taxon>
        <taxon>Hyphomicrobiales</taxon>
        <taxon>Nitrobacteraceae</taxon>
        <taxon>Rhodoplanes</taxon>
    </lineage>
</organism>
<dbReference type="GO" id="GO:0009055">
    <property type="term" value="F:electron transfer activity"/>
    <property type="evidence" value="ECO:0007669"/>
    <property type="project" value="InterPro"/>
</dbReference>
<comment type="caution">
    <text evidence="15">The sequence shown here is derived from an EMBL/GenBank/DDBJ whole genome shotgun (WGS) entry which is preliminary data.</text>
</comment>
<dbReference type="Proteomes" id="UP000248863">
    <property type="component" value="Unassembled WGS sequence"/>
</dbReference>
<comment type="subcellular location">
    <subcellularLocation>
        <location evidence="2">Cell membrane</location>
        <topology evidence="2">Multi-pass membrane protein</topology>
    </subcellularLocation>
</comment>
<dbReference type="AlphaFoldDB" id="A0A327JX76"/>
<evidence type="ECO:0000256" key="8">
    <source>
        <dbReference type="ARBA" id="ARBA00022982"/>
    </source>
</evidence>
<proteinExistence type="inferred from homology"/>
<dbReference type="EMBL" id="NPEU01000587">
    <property type="protein sequence ID" value="RAI30661.1"/>
    <property type="molecule type" value="Genomic_DNA"/>
</dbReference>
<name>A0A327JX76_9BRAD</name>
<evidence type="ECO:0000256" key="9">
    <source>
        <dbReference type="ARBA" id="ARBA00022989"/>
    </source>
</evidence>
<evidence type="ECO:0000256" key="6">
    <source>
        <dbReference type="ARBA" id="ARBA00022692"/>
    </source>
</evidence>
<evidence type="ECO:0000256" key="11">
    <source>
        <dbReference type="ARBA" id="ARBA00023136"/>
    </source>
</evidence>
<feature type="transmembrane region" description="Helical" evidence="13">
    <location>
        <begin position="54"/>
        <end position="74"/>
    </location>
</feature>
<dbReference type="InterPro" id="IPR052168">
    <property type="entry name" value="Cytochrome_b561_oxidase"/>
</dbReference>